<accession>A0A177TAM7</accession>
<name>A0A177TAM7_9BASI</name>
<keyword evidence="3" id="KW-1185">Reference proteome</keyword>
<dbReference type="EMBL" id="LWDF02001358">
    <property type="protein sequence ID" value="KAE8239034.1"/>
    <property type="molecule type" value="Genomic_DNA"/>
</dbReference>
<reference evidence="2" key="2">
    <citation type="journal article" date="2019" name="IMA Fungus">
        <title>Genome sequencing and comparison of five Tilletia species to identify candidate genes for the detection of regulated species infecting wheat.</title>
        <authorList>
            <person name="Nguyen H.D.T."/>
            <person name="Sultana T."/>
            <person name="Kesanakurti P."/>
            <person name="Hambleton S."/>
        </authorList>
    </citation>
    <scope>NUCLEOTIDE SEQUENCE</scope>
    <source>
        <strain evidence="2">DAOMC 236416</strain>
    </source>
</reference>
<reference evidence="2" key="1">
    <citation type="submission" date="2016-04" db="EMBL/GenBank/DDBJ databases">
        <authorList>
            <person name="Nguyen H.D."/>
            <person name="Samba Siva P."/>
            <person name="Cullis J."/>
            <person name="Levesque C.A."/>
            <person name="Hambleton S."/>
        </authorList>
    </citation>
    <scope>NUCLEOTIDE SEQUENCE</scope>
    <source>
        <strain evidence="2">DAOMC 236416</strain>
    </source>
</reference>
<evidence type="ECO:0000313" key="3">
    <source>
        <dbReference type="Proteomes" id="UP000077521"/>
    </source>
</evidence>
<dbReference type="AlphaFoldDB" id="A0A177TAM7"/>
<feature type="region of interest" description="Disordered" evidence="1">
    <location>
        <begin position="1"/>
        <end position="110"/>
    </location>
</feature>
<comment type="caution">
    <text evidence="2">The sequence shown here is derived from an EMBL/GenBank/DDBJ whole genome shotgun (WGS) entry which is preliminary data.</text>
</comment>
<organism evidence="2 3">
    <name type="scientific">Tilletia indica</name>
    <dbReference type="NCBI Taxonomy" id="43049"/>
    <lineage>
        <taxon>Eukaryota</taxon>
        <taxon>Fungi</taxon>
        <taxon>Dikarya</taxon>
        <taxon>Basidiomycota</taxon>
        <taxon>Ustilaginomycotina</taxon>
        <taxon>Exobasidiomycetes</taxon>
        <taxon>Tilletiales</taxon>
        <taxon>Tilletiaceae</taxon>
        <taxon>Tilletia</taxon>
    </lineage>
</organism>
<feature type="compositionally biased region" description="Acidic residues" evidence="1">
    <location>
        <begin position="87"/>
        <end position="110"/>
    </location>
</feature>
<feature type="compositionally biased region" description="Basic residues" evidence="1">
    <location>
        <begin position="1"/>
        <end position="34"/>
    </location>
</feature>
<evidence type="ECO:0000256" key="1">
    <source>
        <dbReference type="SAM" id="MobiDB-lite"/>
    </source>
</evidence>
<proteinExistence type="predicted"/>
<gene>
    <name evidence="2" type="ORF">A4X13_0g8276</name>
</gene>
<sequence>MAPHKHRATTPPKKHAAPHVKRGRGRPKGSRNKPKPLSPPLKRGHLQRRRLVHISDLVAPASVPRPPPYQHHAHAESSSNPILVDDSSSEEQSNDGDDSSVNDGDDDEYNVDIRWDAASWEDVRKMAGHIQTEAAEYMKDWSDEQRARVATAFRACAAAFERK</sequence>
<feature type="compositionally biased region" description="Basic residues" evidence="1">
    <location>
        <begin position="42"/>
        <end position="52"/>
    </location>
</feature>
<protein>
    <submittedName>
        <fullName evidence="2">Uncharacterized protein</fullName>
    </submittedName>
</protein>
<evidence type="ECO:0000313" key="2">
    <source>
        <dbReference type="EMBL" id="KAE8239034.1"/>
    </source>
</evidence>
<dbReference type="Proteomes" id="UP000077521">
    <property type="component" value="Unassembled WGS sequence"/>
</dbReference>